<dbReference type="GO" id="GO:0008703">
    <property type="term" value="F:5-amino-6-(5-phosphoribosylamino)uracil reductase activity"/>
    <property type="evidence" value="ECO:0007669"/>
    <property type="project" value="InterPro"/>
</dbReference>
<dbReference type="Pfam" id="PF00383">
    <property type="entry name" value="dCMP_cyt_deam_1"/>
    <property type="match status" value="1"/>
</dbReference>
<gene>
    <name evidence="10" type="ORF">UFOPK3401_00486</name>
</gene>
<evidence type="ECO:0000256" key="8">
    <source>
        <dbReference type="ARBA" id="ARBA00023268"/>
    </source>
</evidence>
<keyword evidence="8" id="KW-0511">Multifunctional enzyme</keyword>
<evidence type="ECO:0000256" key="7">
    <source>
        <dbReference type="ARBA" id="ARBA00023002"/>
    </source>
</evidence>
<evidence type="ECO:0000313" key="10">
    <source>
        <dbReference type="EMBL" id="CAB4865249.1"/>
    </source>
</evidence>
<evidence type="ECO:0000256" key="6">
    <source>
        <dbReference type="ARBA" id="ARBA00022857"/>
    </source>
</evidence>
<dbReference type="InterPro" id="IPR004794">
    <property type="entry name" value="Eubact_RibD"/>
</dbReference>
<reference evidence="10" key="1">
    <citation type="submission" date="2020-05" db="EMBL/GenBank/DDBJ databases">
        <authorList>
            <person name="Chiriac C."/>
            <person name="Salcher M."/>
            <person name="Ghai R."/>
            <person name="Kavagutti S V."/>
        </authorList>
    </citation>
    <scope>NUCLEOTIDE SEQUENCE</scope>
</reference>
<evidence type="ECO:0000259" key="9">
    <source>
        <dbReference type="PROSITE" id="PS51747"/>
    </source>
</evidence>
<dbReference type="GO" id="GO:0008270">
    <property type="term" value="F:zinc ion binding"/>
    <property type="evidence" value="ECO:0007669"/>
    <property type="project" value="InterPro"/>
</dbReference>
<dbReference type="AlphaFoldDB" id="A0A6J7D9X7"/>
<dbReference type="NCBIfam" id="TIGR00326">
    <property type="entry name" value="eubact_ribD"/>
    <property type="match status" value="1"/>
</dbReference>
<dbReference type="PROSITE" id="PS51747">
    <property type="entry name" value="CYT_DCMP_DEAMINASES_2"/>
    <property type="match status" value="1"/>
</dbReference>
<protein>
    <submittedName>
        <fullName evidence="10">Unannotated protein</fullName>
    </submittedName>
</protein>
<dbReference type="GO" id="GO:0009231">
    <property type="term" value="P:riboflavin biosynthetic process"/>
    <property type="evidence" value="ECO:0007669"/>
    <property type="project" value="UniProtKB-UniPathway"/>
</dbReference>
<keyword evidence="4" id="KW-0479">Metal-binding</keyword>
<comment type="pathway">
    <text evidence="1">Cofactor biosynthesis; riboflavin biosynthesis; 5-amino-6-(D-ribitylamino)uracil from GTP: step 2/4.</text>
</comment>
<dbReference type="InterPro" id="IPR002734">
    <property type="entry name" value="RibDG_C"/>
</dbReference>
<feature type="domain" description="CMP/dCMP-type deaminase" evidence="9">
    <location>
        <begin position="1"/>
        <end position="116"/>
    </location>
</feature>
<dbReference type="PIRSF" id="PIRSF006769">
    <property type="entry name" value="RibD"/>
    <property type="match status" value="1"/>
</dbReference>
<keyword evidence="6" id="KW-0521">NADP</keyword>
<accession>A0A6J7D9X7</accession>
<keyword evidence="3" id="KW-0686">Riboflavin biosynthesis</keyword>
<evidence type="ECO:0000256" key="5">
    <source>
        <dbReference type="ARBA" id="ARBA00022833"/>
    </source>
</evidence>
<dbReference type="InterPro" id="IPR024072">
    <property type="entry name" value="DHFR-like_dom_sf"/>
</dbReference>
<dbReference type="InterPro" id="IPR002125">
    <property type="entry name" value="CMP_dCMP_dom"/>
</dbReference>
<dbReference type="UniPathway" id="UPA00275">
    <property type="reaction ID" value="UER00401"/>
</dbReference>
<proteinExistence type="predicted"/>
<comment type="pathway">
    <text evidence="2">Cofactor biosynthesis; riboflavin biosynthesis; 5-amino-6-(D-ribitylamino)uracil from GTP: step 3/4.</text>
</comment>
<evidence type="ECO:0000256" key="2">
    <source>
        <dbReference type="ARBA" id="ARBA00004910"/>
    </source>
</evidence>
<dbReference type="Gene3D" id="3.40.430.10">
    <property type="entry name" value="Dihydrofolate Reductase, subunit A"/>
    <property type="match status" value="2"/>
</dbReference>
<dbReference type="PANTHER" id="PTHR38011">
    <property type="entry name" value="DIHYDROFOLATE REDUCTASE FAMILY PROTEIN (AFU_ORTHOLOGUE AFUA_8G06820)"/>
    <property type="match status" value="1"/>
</dbReference>
<dbReference type="PANTHER" id="PTHR38011:SF7">
    <property type="entry name" value="2,5-DIAMINO-6-RIBOSYLAMINO-4(3H)-PYRIMIDINONE 5'-PHOSPHATE REDUCTASE"/>
    <property type="match status" value="1"/>
</dbReference>
<name>A0A6J7D9X7_9ZZZZ</name>
<keyword evidence="5" id="KW-0862">Zinc</keyword>
<dbReference type="InterPro" id="IPR016193">
    <property type="entry name" value="Cytidine_deaminase-like"/>
</dbReference>
<sequence length="337" mass="34984">MELALHLSARGLGTVSPNPAVGCVILSPTGQTLGQGWHERAGEDHAEVLALKQAGQAARGATAVVTLEPCAHTGRTGPCTTALISAGIARVIYASSDPGADSGNGAKVLRDAGIEVVGGELSESADRINRGWLTAQKLSRPYVTVKIASSLDGRVSGRAGQQRWITNEISRADGHHRRALADAVIIGSGTVAADNPALTVRDVEADLEFNPPLRVVIGQTPIANDAAMCGNDQLFAQFFTHHLADVLAQLWQRDVRTVLVEGGPTLVTAFFNAGLVDEVVVYLAPVLLGEGLSSIAELTAGSFGPGGESVKLVIDEVETMGDDIMIVAHPSTVLAGV</sequence>
<dbReference type="InterPro" id="IPR016192">
    <property type="entry name" value="APOBEC/CMP_deaminase_Zn-bd"/>
</dbReference>
<dbReference type="CDD" id="cd01284">
    <property type="entry name" value="Riboflavin_deaminase-reductase"/>
    <property type="match status" value="1"/>
</dbReference>
<evidence type="ECO:0000256" key="1">
    <source>
        <dbReference type="ARBA" id="ARBA00004882"/>
    </source>
</evidence>
<evidence type="ECO:0000256" key="3">
    <source>
        <dbReference type="ARBA" id="ARBA00022619"/>
    </source>
</evidence>
<organism evidence="10">
    <name type="scientific">freshwater metagenome</name>
    <dbReference type="NCBI Taxonomy" id="449393"/>
    <lineage>
        <taxon>unclassified sequences</taxon>
        <taxon>metagenomes</taxon>
        <taxon>ecological metagenomes</taxon>
    </lineage>
</organism>
<dbReference type="Pfam" id="PF01872">
    <property type="entry name" value="RibD_C"/>
    <property type="match status" value="1"/>
</dbReference>
<evidence type="ECO:0000256" key="4">
    <source>
        <dbReference type="ARBA" id="ARBA00022723"/>
    </source>
</evidence>
<dbReference type="EMBL" id="CAFBLM010000014">
    <property type="protein sequence ID" value="CAB4865249.1"/>
    <property type="molecule type" value="Genomic_DNA"/>
</dbReference>
<dbReference type="PROSITE" id="PS00903">
    <property type="entry name" value="CYT_DCMP_DEAMINASES_1"/>
    <property type="match status" value="1"/>
</dbReference>
<dbReference type="GO" id="GO:0008835">
    <property type="term" value="F:diaminohydroxyphosphoribosylaminopyrimidine deaminase activity"/>
    <property type="evidence" value="ECO:0007669"/>
    <property type="project" value="InterPro"/>
</dbReference>
<keyword evidence="7" id="KW-0560">Oxidoreductase</keyword>
<dbReference type="SUPFAM" id="SSF53927">
    <property type="entry name" value="Cytidine deaminase-like"/>
    <property type="match status" value="1"/>
</dbReference>
<dbReference type="Gene3D" id="3.40.140.10">
    <property type="entry name" value="Cytidine Deaminase, domain 2"/>
    <property type="match status" value="1"/>
</dbReference>
<dbReference type="InterPro" id="IPR050765">
    <property type="entry name" value="Riboflavin_Biosynth_HTPR"/>
</dbReference>
<dbReference type="SUPFAM" id="SSF53597">
    <property type="entry name" value="Dihydrofolate reductase-like"/>
    <property type="match status" value="1"/>
</dbReference>